<dbReference type="RefSeq" id="XP_002738634.1">
    <property type="nucleotide sequence ID" value="XM_002738588.2"/>
</dbReference>
<feature type="region of interest" description="Disordered" evidence="2">
    <location>
        <begin position="1"/>
        <end position="36"/>
    </location>
</feature>
<keyword evidence="1" id="KW-0175">Coiled coil</keyword>
<evidence type="ECO:0000256" key="1">
    <source>
        <dbReference type="SAM" id="Coils"/>
    </source>
</evidence>
<proteinExistence type="predicted"/>
<keyword evidence="3" id="KW-1185">Reference proteome</keyword>
<organism evidence="3 4">
    <name type="scientific">Saccoglossus kowalevskii</name>
    <name type="common">Acorn worm</name>
    <dbReference type="NCBI Taxonomy" id="10224"/>
    <lineage>
        <taxon>Eukaryota</taxon>
        <taxon>Metazoa</taxon>
        <taxon>Hemichordata</taxon>
        <taxon>Enteropneusta</taxon>
        <taxon>Harrimaniidae</taxon>
        <taxon>Saccoglossus</taxon>
    </lineage>
</organism>
<dbReference type="Proteomes" id="UP000694865">
    <property type="component" value="Unplaced"/>
</dbReference>
<dbReference type="InterPro" id="IPR005374">
    <property type="entry name" value="BBLN_eukaryota"/>
</dbReference>
<accession>A0ABM0GW47</accession>
<dbReference type="Pfam" id="PF03670">
    <property type="entry name" value="UPF0184"/>
    <property type="match status" value="1"/>
</dbReference>
<dbReference type="PANTHER" id="PTHR34344">
    <property type="entry name" value="UPF0184 PROTEIN C9ORF16"/>
    <property type="match status" value="1"/>
</dbReference>
<protein>
    <submittedName>
        <fullName evidence="4">UPF0184 protein-like</fullName>
    </submittedName>
</protein>
<feature type="compositionally biased region" description="Low complexity" evidence="2">
    <location>
        <begin position="13"/>
        <end position="22"/>
    </location>
</feature>
<reference evidence="4" key="1">
    <citation type="submission" date="2025-08" db="UniProtKB">
        <authorList>
            <consortium name="RefSeq"/>
        </authorList>
    </citation>
    <scope>IDENTIFICATION</scope>
    <source>
        <tissue evidence="4">Testes</tissue>
    </source>
</reference>
<dbReference type="GeneID" id="100377390"/>
<feature type="compositionally biased region" description="Basic and acidic residues" evidence="2">
    <location>
        <begin position="1"/>
        <end position="12"/>
    </location>
</feature>
<evidence type="ECO:0000313" key="4">
    <source>
        <dbReference type="RefSeq" id="XP_002738634.1"/>
    </source>
</evidence>
<gene>
    <name evidence="4" type="primary">LOC100377390</name>
</gene>
<evidence type="ECO:0000313" key="3">
    <source>
        <dbReference type="Proteomes" id="UP000694865"/>
    </source>
</evidence>
<name>A0ABM0GW47_SACKO</name>
<sequence>MANERHKNHDSGENSGSKESGNAFNLYGENFAPPDLQASETHEFDTLNQTLDQLDSCLSVLEEKNENLNSKLRNLLDSNKKAREELKELETKKY</sequence>
<feature type="coiled-coil region" evidence="1">
    <location>
        <begin position="51"/>
        <end position="92"/>
    </location>
</feature>
<dbReference type="PANTHER" id="PTHR34344:SF1">
    <property type="entry name" value="BUBLIN COILED-COIL PROTEIN"/>
    <property type="match status" value="1"/>
</dbReference>
<evidence type="ECO:0000256" key="2">
    <source>
        <dbReference type="SAM" id="MobiDB-lite"/>
    </source>
</evidence>